<evidence type="ECO:0000313" key="1">
    <source>
        <dbReference type="EMBL" id="ANP71731.1"/>
    </source>
</evidence>
<dbReference type="EMBL" id="CP016282">
    <property type="protein sequence ID" value="ANP71731.1"/>
    <property type="molecule type" value="Genomic_DNA"/>
</dbReference>
<proteinExistence type="predicted"/>
<dbReference type="RefSeq" id="WP_157109108.1">
    <property type="nucleotide sequence ID" value="NZ_CP016282.1"/>
</dbReference>
<keyword evidence="2" id="KW-1185">Reference proteome</keyword>
<name>A0A1B1BGK1_9MICO</name>
<protein>
    <submittedName>
        <fullName evidence="1">Uncharacterized protein</fullName>
    </submittedName>
</protein>
<evidence type="ECO:0000313" key="2">
    <source>
        <dbReference type="Proteomes" id="UP000092582"/>
    </source>
</evidence>
<accession>A0A1B1BGK1</accession>
<organism evidence="1 2">
    <name type="scientific">Cryobacterium arcticum</name>
    <dbReference type="NCBI Taxonomy" id="670052"/>
    <lineage>
        <taxon>Bacteria</taxon>
        <taxon>Bacillati</taxon>
        <taxon>Actinomycetota</taxon>
        <taxon>Actinomycetes</taxon>
        <taxon>Micrococcales</taxon>
        <taxon>Microbacteriaceae</taxon>
        <taxon>Cryobacterium</taxon>
    </lineage>
</organism>
<sequence>MTQRGLGATHGRVVRLVPDYAGTVLWFPHPVAYVHTRLHPDLITDLIRWELGYYDALDAGFNWQSPAHASAFTSDGVGLALRLAVQLGAGFDVEFATYEAGVASRRFRSELPADNPRAAAAFTALSARPAASWAPTGWSTRALRDTIGL</sequence>
<dbReference type="AlphaFoldDB" id="A0A1B1BGK1"/>
<dbReference type="KEGG" id="cart:PA27867_0764"/>
<dbReference type="Proteomes" id="UP000092582">
    <property type="component" value="Chromosome 1"/>
</dbReference>
<reference evidence="1 2" key="1">
    <citation type="submission" date="2016-06" db="EMBL/GenBank/DDBJ databases">
        <title>Genome sequencing of Cryobacterium arcticum PAMC 27867.</title>
        <authorList>
            <person name="Lee J."/>
            <person name="Kim O.-S."/>
        </authorList>
    </citation>
    <scope>NUCLEOTIDE SEQUENCE [LARGE SCALE GENOMIC DNA]</scope>
    <source>
        <strain evidence="1 2">PAMC 27867</strain>
    </source>
</reference>
<dbReference type="OrthoDB" id="5123002at2"/>
<gene>
    <name evidence="1" type="ORF">PA27867_0764</name>
</gene>